<sequence length="281" mass="31275">MLQVIVLRGSVRIKFVLFYAVGVGTQKAVLPKLGQPSTTGQTGLLRHRLRAGSLNEIPHPPTVLWVGFLSQRLKALTSQQETCFHYLRGTTISQQYRSEQSQQLPTVNQYCCGIEHVDETACGVKVLQGRLLTDIQYADEMARLGSDAVVIQTILNNLTNSASWFGMRFKLTEEKKCGELFIGCCTNKGGCIKNITTPILKSQFTCPHPAEEMWVVIIRYTAQCKYNYHIKWVYGKCLRGASKHPGTSLPCVAANILACNLATWLNADTLVENVDVEKCGY</sequence>
<evidence type="ECO:0000313" key="1">
    <source>
        <dbReference type="EMBL" id="GAA56076.1"/>
    </source>
</evidence>
<keyword evidence="2" id="KW-1185">Reference proteome</keyword>
<accession>G7YSZ6</accession>
<reference key="2">
    <citation type="submission" date="2011-10" db="EMBL/GenBank/DDBJ databases">
        <title>The genome and transcriptome sequence of Clonorchis sinensis provide insights into the carcinogenic liver fluke.</title>
        <authorList>
            <person name="Wang X."/>
            <person name="Huang Y."/>
            <person name="Chen W."/>
            <person name="Liu H."/>
            <person name="Guo L."/>
            <person name="Chen Y."/>
            <person name="Luo F."/>
            <person name="Zhou W."/>
            <person name="Sun J."/>
            <person name="Mao Q."/>
            <person name="Liang P."/>
            <person name="Zhou C."/>
            <person name="Tian Y."/>
            <person name="Men J."/>
            <person name="Lv X."/>
            <person name="Huang L."/>
            <person name="Zhou J."/>
            <person name="Hu Y."/>
            <person name="Li R."/>
            <person name="Zhang F."/>
            <person name="Lei H."/>
            <person name="Li X."/>
            <person name="Hu X."/>
            <person name="Liang C."/>
            <person name="Xu J."/>
            <person name="Wu Z."/>
            <person name="Yu X."/>
        </authorList>
    </citation>
    <scope>NUCLEOTIDE SEQUENCE</scope>
    <source>
        <strain>Henan</strain>
    </source>
</reference>
<proteinExistence type="predicted"/>
<protein>
    <submittedName>
        <fullName evidence="1">Uncharacterized protein</fullName>
    </submittedName>
</protein>
<reference evidence="1" key="1">
    <citation type="journal article" date="2011" name="Genome Biol.">
        <title>The draft genome of the carcinogenic human liver fluke Clonorchis sinensis.</title>
        <authorList>
            <person name="Wang X."/>
            <person name="Chen W."/>
            <person name="Huang Y."/>
            <person name="Sun J."/>
            <person name="Men J."/>
            <person name="Liu H."/>
            <person name="Luo F."/>
            <person name="Guo L."/>
            <person name="Lv X."/>
            <person name="Deng C."/>
            <person name="Zhou C."/>
            <person name="Fan Y."/>
            <person name="Li X."/>
            <person name="Huang L."/>
            <person name="Hu Y."/>
            <person name="Liang C."/>
            <person name="Hu X."/>
            <person name="Xu J."/>
            <person name="Yu X."/>
        </authorList>
    </citation>
    <scope>NUCLEOTIDE SEQUENCE [LARGE SCALE GENOMIC DNA]</scope>
    <source>
        <strain evidence="1">Henan</strain>
    </source>
</reference>
<dbReference type="AlphaFoldDB" id="G7YSZ6"/>
<evidence type="ECO:0000313" key="2">
    <source>
        <dbReference type="Proteomes" id="UP000008909"/>
    </source>
</evidence>
<dbReference type="EMBL" id="DF144151">
    <property type="protein sequence ID" value="GAA56076.1"/>
    <property type="molecule type" value="Genomic_DNA"/>
</dbReference>
<name>G7YSZ6_CLOSI</name>
<gene>
    <name evidence="1" type="ORF">CLF_109844</name>
</gene>
<dbReference type="Proteomes" id="UP000008909">
    <property type="component" value="Unassembled WGS sequence"/>
</dbReference>
<organism evidence="1 2">
    <name type="scientific">Clonorchis sinensis</name>
    <name type="common">Chinese liver fluke</name>
    <dbReference type="NCBI Taxonomy" id="79923"/>
    <lineage>
        <taxon>Eukaryota</taxon>
        <taxon>Metazoa</taxon>
        <taxon>Spiralia</taxon>
        <taxon>Lophotrochozoa</taxon>
        <taxon>Platyhelminthes</taxon>
        <taxon>Trematoda</taxon>
        <taxon>Digenea</taxon>
        <taxon>Opisthorchiida</taxon>
        <taxon>Opisthorchiata</taxon>
        <taxon>Opisthorchiidae</taxon>
        <taxon>Clonorchis</taxon>
    </lineage>
</organism>